<dbReference type="GO" id="GO:0016705">
    <property type="term" value="F:oxidoreductase activity, acting on paired donors, with incorporation or reduction of molecular oxygen"/>
    <property type="evidence" value="ECO:0007669"/>
    <property type="project" value="InterPro"/>
</dbReference>
<dbReference type="Gene3D" id="1.10.630.10">
    <property type="entry name" value="Cytochrome P450"/>
    <property type="match status" value="1"/>
</dbReference>
<reference evidence="1" key="1">
    <citation type="submission" date="2014-01" db="EMBL/GenBank/DDBJ databases">
        <authorList>
            <person name="Brown-Elliot B."/>
            <person name="Wallace R."/>
            <person name="Lenaerts A."/>
            <person name="Ordway D."/>
            <person name="DeGroote M.A."/>
            <person name="Parker T."/>
            <person name="Sizemore C."/>
            <person name="Tallon L.J."/>
            <person name="Sadzewicz L.K."/>
            <person name="Sengamalay N."/>
            <person name="Fraser C.M."/>
            <person name="Hine E."/>
            <person name="Shefchek K.A."/>
            <person name="Das S.P."/>
            <person name="Tettelin H."/>
        </authorList>
    </citation>
    <scope>NUCLEOTIDE SEQUENCE [LARGE SCALE GENOMIC DNA]</scope>
    <source>
        <strain evidence="1">4042</strain>
    </source>
</reference>
<dbReference type="InterPro" id="IPR036396">
    <property type="entry name" value="Cyt_P450_sf"/>
</dbReference>
<dbReference type="AlphaFoldDB" id="X7YUJ2"/>
<comment type="caution">
    <text evidence="1">The sequence shown here is derived from an EMBL/GenBank/DDBJ whole genome shotgun (WGS) entry which is preliminary data.</text>
</comment>
<organism evidence="1">
    <name type="scientific">Mycobacterium xenopi 4042</name>
    <dbReference type="NCBI Taxonomy" id="1299334"/>
    <lineage>
        <taxon>Bacteria</taxon>
        <taxon>Bacillati</taxon>
        <taxon>Actinomycetota</taxon>
        <taxon>Actinomycetes</taxon>
        <taxon>Mycobacteriales</taxon>
        <taxon>Mycobacteriaceae</taxon>
        <taxon>Mycobacterium</taxon>
    </lineage>
</organism>
<dbReference type="EMBL" id="JAOB01000087">
    <property type="protein sequence ID" value="EUA10451.1"/>
    <property type="molecule type" value="Genomic_DNA"/>
</dbReference>
<protein>
    <submittedName>
        <fullName evidence="1">Cytochrome P450 family protein</fullName>
    </submittedName>
</protein>
<dbReference type="PATRIC" id="fig|1299334.3.peg.43"/>
<dbReference type="GO" id="GO:0020037">
    <property type="term" value="F:heme binding"/>
    <property type="evidence" value="ECO:0007669"/>
    <property type="project" value="InterPro"/>
</dbReference>
<gene>
    <name evidence="1" type="ORF">I553_2751</name>
    <name evidence="2" type="ORF">I553_8405</name>
</gene>
<dbReference type="SUPFAM" id="SSF48264">
    <property type="entry name" value="Cytochrome P450"/>
    <property type="match status" value="1"/>
</dbReference>
<accession>X7YUJ2</accession>
<dbReference type="EMBL" id="JAOB01000003">
    <property type="protein sequence ID" value="EUA84977.1"/>
    <property type="molecule type" value="Genomic_DNA"/>
</dbReference>
<evidence type="ECO:0000313" key="2">
    <source>
        <dbReference type="EMBL" id="EUA84977.1"/>
    </source>
</evidence>
<name>X7YUJ2_MYCXE</name>
<proteinExistence type="predicted"/>
<dbReference type="GO" id="GO:0004497">
    <property type="term" value="F:monooxygenase activity"/>
    <property type="evidence" value="ECO:0007669"/>
    <property type="project" value="InterPro"/>
</dbReference>
<dbReference type="GO" id="GO:0005506">
    <property type="term" value="F:iron ion binding"/>
    <property type="evidence" value="ECO:0007669"/>
    <property type="project" value="InterPro"/>
</dbReference>
<evidence type="ECO:0000313" key="1">
    <source>
        <dbReference type="EMBL" id="EUA10451.1"/>
    </source>
</evidence>
<sequence length="90" mass="9726">MSDAVTVGTHAAAAPPTINLPPAVRIPKTFLGIAFATSRRWTIQQLVPRYGNTFTLTMPIWRHTVVVADPQLAKQVFTTSPNSSAISNPI</sequence>